<dbReference type="Gene3D" id="3.30.1360.20">
    <property type="entry name" value="Transcriptional coactivator/pterin dehydratase"/>
    <property type="match status" value="1"/>
</dbReference>
<dbReference type="SUPFAM" id="SSF55248">
    <property type="entry name" value="PCD-like"/>
    <property type="match status" value="1"/>
</dbReference>
<evidence type="ECO:0000256" key="17">
    <source>
        <dbReference type="ARBA" id="ARBA00042558"/>
    </source>
</evidence>
<dbReference type="GO" id="GO:0005737">
    <property type="term" value="C:cytoplasm"/>
    <property type="evidence" value="ECO:0007669"/>
    <property type="project" value="UniProtKB-SubCell"/>
</dbReference>
<protein>
    <recommendedName>
        <fullName evidence="16">Pterin-4-alpha-carbinolamine dehydratase</fullName>
        <ecNumber evidence="5">4.2.1.96</ecNumber>
    </recommendedName>
    <alternativeName>
        <fullName evidence="14">4-alpha-hydroxy-tetrahydropterin dehydratase</fullName>
    </alternativeName>
    <alternativeName>
        <fullName evidence="18">Dimerization cofactor of hepatocyte nuclear factor 1-alpha</fullName>
    </alternativeName>
    <alternativeName>
        <fullName evidence="17">Phenylalanine hydroxylase-stimulating protein</fullName>
    </alternativeName>
    <alternativeName>
        <fullName evidence="15">Pterin carbinolamine dehydratase</fullName>
    </alternativeName>
</protein>
<comment type="subcellular location">
    <subcellularLocation>
        <location evidence="3">Cytoplasm</location>
    </subcellularLocation>
    <subcellularLocation>
        <location evidence="2">Nucleus</location>
    </subcellularLocation>
</comment>
<dbReference type="GO" id="GO:0006729">
    <property type="term" value="P:tetrahydrobiopterin biosynthetic process"/>
    <property type="evidence" value="ECO:0007669"/>
    <property type="project" value="UniProtKB-KW"/>
</dbReference>
<evidence type="ECO:0000256" key="12">
    <source>
        <dbReference type="ARBA" id="ARBA00023239"/>
    </source>
</evidence>
<evidence type="ECO:0000256" key="8">
    <source>
        <dbReference type="ARBA" id="ARBA00023007"/>
    </source>
</evidence>
<accession>A0A8B9J0H0</accession>
<dbReference type="PANTHER" id="PTHR12599:SF13">
    <property type="entry name" value="PTERIN-4-ALPHA-CARBINOLAMINE DEHYDRATASE"/>
    <property type="match status" value="1"/>
</dbReference>
<dbReference type="InterPro" id="IPR036428">
    <property type="entry name" value="PCD_sf"/>
</dbReference>
<evidence type="ECO:0000256" key="19">
    <source>
        <dbReference type="ARBA" id="ARBA00045830"/>
    </source>
</evidence>
<dbReference type="AlphaFoldDB" id="A0A8B9J0H0"/>
<keyword evidence="7" id="KW-0007">Acetylation</keyword>
<feature type="region of interest" description="Disordered" evidence="20">
    <location>
        <begin position="73"/>
        <end position="158"/>
    </location>
</feature>
<keyword evidence="9" id="KW-0805">Transcription regulation</keyword>
<evidence type="ECO:0000256" key="20">
    <source>
        <dbReference type="SAM" id="MobiDB-lite"/>
    </source>
</evidence>
<evidence type="ECO:0000256" key="9">
    <source>
        <dbReference type="ARBA" id="ARBA00023015"/>
    </source>
</evidence>
<evidence type="ECO:0000256" key="13">
    <source>
        <dbReference type="ARBA" id="ARBA00023242"/>
    </source>
</evidence>
<evidence type="ECO:0000256" key="14">
    <source>
        <dbReference type="ARBA" id="ARBA00030497"/>
    </source>
</evidence>
<keyword evidence="22" id="KW-1185">Reference proteome</keyword>
<feature type="compositionally biased region" description="Pro residues" evidence="20">
    <location>
        <begin position="111"/>
        <end position="120"/>
    </location>
</feature>
<keyword evidence="12" id="KW-0456">Lyase</keyword>
<evidence type="ECO:0000256" key="1">
    <source>
        <dbReference type="ARBA" id="ARBA00001554"/>
    </source>
</evidence>
<keyword evidence="13" id="KW-0539">Nucleus</keyword>
<evidence type="ECO:0000256" key="16">
    <source>
        <dbReference type="ARBA" id="ARBA00040209"/>
    </source>
</evidence>
<keyword evidence="6" id="KW-0963">Cytoplasm</keyword>
<reference evidence="21" key="1">
    <citation type="submission" date="2025-08" db="UniProtKB">
        <authorList>
            <consortium name="Ensembl"/>
        </authorList>
    </citation>
    <scope>IDENTIFICATION</scope>
</reference>
<evidence type="ECO:0000256" key="11">
    <source>
        <dbReference type="ARBA" id="ARBA00023163"/>
    </source>
</evidence>
<evidence type="ECO:0000256" key="5">
    <source>
        <dbReference type="ARBA" id="ARBA00013252"/>
    </source>
</evidence>
<proteinExistence type="inferred from homology"/>
<keyword evidence="8" id="KW-0783">Tetrahydrobiopterin biosynthesis</keyword>
<dbReference type="Pfam" id="PF01329">
    <property type="entry name" value="Pterin_4a"/>
    <property type="match status" value="1"/>
</dbReference>
<comment type="catalytic activity">
    <reaction evidence="1">
        <text>(4aS,6R)-4a-hydroxy-L-erythro-5,6,7,8-tetrahydrobiopterin = (6R)-L-erythro-6,7-dihydrobiopterin + H2O</text>
        <dbReference type="Rhea" id="RHEA:11920"/>
        <dbReference type="ChEBI" id="CHEBI:15377"/>
        <dbReference type="ChEBI" id="CHEBI:15642"/>
        <dbReference type="ChEBI" id="CHEBI:43120"/>
        <dbReference type="EC" id="4.2.1.96"/>
    </reaction>
</comment>
<dbReference type="CDD" id="cd00914">
    <property type="entry name" value="PCD_DCoH_subfamily_b"/>
    <property type="match status" value="1"/>
</dbReference>
<dbReference type="GO" id="GO:0005634">
    <property type="term" value="C:nucleus"/>
    <property type="evidence" value="ECO:0007669"/>
    <property type="project" value="UniProtKB-SubCell"/>
</dbReference>
<evidence type="ECO:0000313" key="22">
    <source>
        <dbReference type="Proteomes" id="UP000694522"/>
    </source>
</evidence>
<name>A0A8B9J0H0_9PSIT</name>
<dbReference type="PANTHER" id="PTHR12599">
    <property type="entry name" value="PTERIN-4-ALPHA-CARBINOLAMINE DEHYDRATASE"/>
    <property type="match status" value="1"/>
</dbReference>
<organism evidence="21 22">
    <name type="scientific">Amazona collaria</name>
    <name type="common">yellow-billed parrot</name>
    <dbReference type="NCBI Taxonomy" id="241587"/>
    <lineage>
        <taxon>Eukaryota</taxon>
        <taxon>Metazoa</taxon>
        <taxon>Chordata</taxon>
        <taxon>Craniata</taxon>
        <taxon>Vertebrata</taxon>
        <taxon>Euteleostomi</taxon>
        <taxon>Archelosauria</taxon>
        <taxon>Archosauria</taxon>
        <taxon>Dinosauria</taxon>
        <taxon>Saurischia</taxon>
        <taxon>Theropoda</taxon>
        <taxon>Coelurosauria</taxon>
        <taxon>Aves</taxon>
        <taxon>Neognathae</taxon>
        <taxon>Neoaves</taxon>
        <taxon>Telluraves</taxon>
        <taxon>Australaves</taxon>
        <taxon>Psittaciformes</taxon>
        <taxon>Psittacidae</taxon>
        <taxon>Amazona</taxon>
    </lineage>
</organism>
<evidence type="ECO:0000256" key="4">
    <source>
        <dbReference type="ARBA" id="ARBA00006472"/>
    </source>
</evidence>
<comment type="function">
    <text evidence="19">Involved in tetrahydrobiopterin biosynthesis. Seems to both prevent the formation of 7-pterins and accelerate the formation of quinonoid-BH2. Coactivator for HNF1A-dependent transcription. Regulates the dimerization of homeodomain protein HNF1A and enhances its transcriptional activity. Also acts as a coactivator for HNF1B-dependent transcription.</text>
</comment>
<evidence type="ECO:0000256" key="18">
    <source>
        <dbReference type="ARBA" id="ARBA00042969"/>
    </source>
</evidence>
<dbReference type="EC" id="4.2.1.96" evidence="5"/>
<sequence length="238" mass="26485">PQAAQPTACDYHCTDLKGRRGRLSHSSRVASIIQRYLSSNCPSPTRSAFSSFNRLKRWPYRRRALFGVDTSRLQRGLGLPPPSPTAPPAGDRCRAAPGEGAGSGSVWVDPAPSPRLPPPRTSRGTTGLRHCVQHPARSADRGHGHPRAMAGKAHRLSTEEREQLLPNLRAVGWNEVEGRDAIFKEFHFKDFNRAFGFMTRVALQAEKLDHHPEWFNVYNKVRNTDGETNGDLQGAYPF</sequence>
<comment type="similarity">
    <text evidence="4">Belongs to the pterin-4-alpha-carbinolamine dehydratase family.</text>
</comment>
<evidence type="ECO:0000256" key="7">
    <source>
        <dbReference type="ARBA" id="ARBA00022990"/>
    </source>
</evidence>
<keyword evidence="10" id="KW-0010">Activator</keyword>
<keyword evidence="11" id="KW-0804">Transcription</keyword>
<dbReference type="Ensembl" id="ENSACOT00000020325.1">
    <property type="protein sequence ID" value="ENSACOP00000019626.1"/>
    <property type="gene ID" value="ENSACOG00000013495.1"/>
</dbReference>
<evidence type="ECO:0000256" key="10">
    <source>
        <dbReference type="ARBA" id="ARBA00023159"/>
    </source>
</evidence>
<evidence type="ECO:0000256" key="2">
    <source>
        <dbReference type="ARBA" id="ARBA00004123"/>
    </source>
</evidence>
<dbReference type="InterPro" id="IPR001533">
    <property type="entry name" value="Pterin_deHydtase"/>
</dbReference>
<evidence type="ECO:0000256" key="15">
    <source>
        <dbReference type="ARBA" id="ARBA00031023"/>
    </source>
</evidence>
<reference evidence="21" key="2">
    <citation type="submission" date="2025-09" db="UniProtKB">
        <authorList>
            <consortium name="Ensembl"/>
        </authorList>
    </citation>
    <scope>IDENTIFICATION</scope>
</reference>
<dbReference type="GO" id="GO:0008124">
    <property type="term" value="F:4-alpha-hydroxytetrahydrobiopterin dehydratase activity"/>
    <property type="evidence" value="ECO:0007669"/>
    <property type="project" value="UniProtKB-EC"/>
</dbReference>
<dbReference type="Proteomes" id="UP000694522">
    <property type="component" value="Unplaced"/>
</dbReference>
<evidence type="ECO:0000313" key="21">
    <source>
        <dbReference type="Ensembl" id="ENSACOP00000019626.1"/>
    </source>
</evidence>
<evidence type="ECO:0000256" key="6">
    <source>
        <dbReference type="ARBA" id="ARBA00022490"/>
    </source>
</evidence>
<evidence type="ECO:0000256" key="3">
    <source>
        <dbReference type="ARBA" id="ARBA00004496"/>
    </source>
</evidence>